<dbReference type="Pfam" id="PF03446">
    <property type="entry name" value="NAD_binding_2"/>
    <property type="match status" value="1"/>
</dbReference>
<dbReference type="SUPFAM" id="SSF48179">
    <property type="entry name" value="6-phosphogluconate dehydrogenase C-terminal domain-like"/>
    <property type="match status" value="1"/>
</dbReference>
<dbReference type="RefSeq" id="WP_133291107.1">
    <property type="nucleotide sequence ID" value="NZ_SMSJ01000045.1"/>
</dbReference>
<evidence type="ECO:0000256" key="4">
    <source>
        <dbReference type="PIRSR" id="PIRSR000103-1"/>
    </source>
</evidence>
<comment type="caution">
    <text evidence="7">The sequence shown here is derived from an EMBL/GenBank/DDBJ whole genome shotgun (WGS) entry which is preliminary data.</text>
</comment>
<dbReference type="Pfam" id="PF14833">
    <property type="entry name" value="NAD_binding_11"/>
    <property type="match status" value="1"/>
</dbReference>
<dbReference type="OrthoDB" id="7340804at2"/>
<dbReference type="InterPro" id="IPR015815">
    <property type="entry name" value="HIBADH-related"/>
</dbReference>
<evidence type="ECO:0000256" key="3">
    <source>
        <dbReference type="ARBA" id="ARBA00023027"/>
    </source>
</evidence>
<evidence type="ECO:0000313" key="8">
    <source>
        <dbReference type="Proteomes" id="UP000295096"/>
    </source>
</evidence>
<keyword evidence="2" id="KW-0560">Oxidoreductase</keyword>
<dbReference type="SUPFAM" id="SSF51735">
    <property type="entry name" value="NAD(P)-binding Rossmann-fold domains"/>
    <property type="match status" value="1"/>
</dbReference>
<evidence type="ECO:0000259" key="5">
    <source>
        <dbReference type="Pfam" id="PF03446"/>
    </source>
</evidence>
<evidence type="ECO:0000259" key="6">
    <source>
        <dbReference type="Pfam" id="PF14833"/>
    </source>
</evidence>
<feature type="domain" description="3-hydroxyisobutyrate dehydrogenase-like NAD-binding" evidence="6">
    <location>
        <begin position="166"/>
        <end position="286"/>
    </location>
</feature>
<dbReference type="Gene3D" id="1.10.1040.10">
    <property type="entry name" value="N-(1-d-carboxylethyl)-l-norvaline Dehydrogenase, domain 2"/>
    <property type="match status" value="1"/>
</dbReference>
<feature type="domain" description="6-phosphogluconate dehydrogenase NADP-binding" evidence="5">
    <location>
        <begin position="5"/>
        <end position="163"/>
    </location>
</feature>
<gene>
    <name evidence="7" type="ORF">E2C06_23880</name>
</gene>
<dbReference type="Proteomes" id="UP000295096">
    <property type="component" value="Unassembled WGS sequence"/>
</dbReference>
<dbReference type="GO" id="GO:0051287">
    <property type="term" value="F:NAD binding"/>
    <property type="evidence" value="ECO:0007669"/>
    <property type="project" value="InterPro"/>
</dbReference>
<dbReference type="GO" id="GO:0050661">
    <property type="term" value="F:NADP binding"/>
    <property type="evidence" value="ECO:0007669"/>
    <property type="project" value="InterPro"/>
</dbReference>
<evidence type="ECO:0000256" key="2">
    <source>
        <dbReference type="ARBA" id="ARBA00023002"/>
    </source>
</evidence>
<dbReference type="InterPro" id="IPR036291">
    <property type="entry name" value="NAD(P)-bd_dom_sf"/>
</dbReference>
<sequence>MAGKTGFVGLGNMGEPMARNLLKAGFSLVVHDINARKMQALAEAGAEIAATPQALARDTTRSICMVETTAQAEEVIAGAAGLGQGSARGHIVICMSTIDPFCLRRMGEDLAARGIALVDAPVSGGTTGAVAATLSIIVGGATETFVACEDLFHAMGRNVFHVGALGNGLAMKLLNNMLLQVTNVAVAEAMVLGTKAGLDPRQIEKVIGVSTGRSNAFERSVPRMIARDFSPSGTTDISFKDQELETAFAKALGVPLLLANVTQQVYQMARAAGYGKEDGSAIVKVLERLAGVTVGDRSGFPEAS</sequence>
<evidence type="ECO:0000256" key="1">
    <source>
        <dbReference type="ARBA" id="ARBA00009080"/>
    </source>
</evidence>
<dbReference type="InterPro" id="IPR013328">
    <property type="entry name" value="6PGD_dom2"/>
</dbReference>
<evidence type="ECO:0000313" key="7">
    <source>
        <dbReference type="EMBL" id="TDH60089.1"/>
    </source>
</evidence>
<reference evidence="7 8" key="1">
    <citation type="journal article" date="2016" name="J. Microbiol.">
        <title>Dankookia rubra gen. nov., sp. nov., an alphaproteobacterium isolated from sediment of a shallow stream.</title>
        <authorList>
            <person name="Kim W.H."/>
            <person name="Kim D.H."/>
            <person name="Kang K."/>
            <person name="Ahn T.Y."/>
        </authorList>
    </citation>
    <scope>NUCLEOTIDE SEQUENCE [LARGE SCALE GENOMIC DNA]</scope>
    <source>
        <strain evidence="7 8">JCM30602</strain>
    </source>
</reference>
<dbReference type="Gene3D" id="3.40.50.720">
    <property type="entry name" value="NAD(P)-binding Rossmann-like Domain"/>
    <property type="match status" value="1"/>
</dbReference>
<dbReference type="PIRSF" id="PIRSF000103">
    <property type="entry name" value="HIBADH"/>
    <property type="match status" value="1"/>
</dbReference>
<comment type="similarity">
    <text evidence="1">Belongs to the HIBADH-related family.</text>
</comment>
<dbReference type="PANTHER" id="PTHR43060:SF15">
    <property type="entry name" value="3-HYDROXYISOBUTYRATE DEHYDROGENASE-LIKE 1, MITOCHONDRIAL-RELATED"/>
    <property type="match status" value="1"/>
</dbReference>
<dbReference type="InterPro" id="IPR002204">
    <property type="entry name" value="3-OH-isobutyrate_DH-rel_CS"/>
</dbReference>
<dbReference type="GO" id="GO:0016054">
    <property type="term" value="P:organic acid catabolic process"/>
    <property type="evidence" value="ECO:0007669"/>
    <property type="project" value="UniProtKB-ARBA"/>
</dbReference>
<dbReference type="PROSITE" id="PS00895">
    <property type="entry name" value="3_HYDROXYISOBUT_DH"/>
    <property type="match status" value="1"/>
</dbReference>
<dbReference type="InterPro" id="IPR008927">
    <property type="entry name" value="6-PGluconate_DH-like_C_sf"/>
</dbReference>
<dbReference type="EMBL" id="SMSJ01000045">
    <property type="protein sequence ID" value="TDH60089.1"/>
    <property type="molecule type" value="Genomic_DNA"/>
</dbReference>
<keyword evidence="8" id="KW-1185">Reference proteome</keyword>
<keyword evidence="3" id="KW-0520">NAD</keyword>
<organism evidence="7 8">
    <name type="scientific">Dankookia rubra</name>
    <dbReference type="NCBI Taxonomy" id="1442381"/>
    <lineage>
        <taxon>Bacteria</taxon>
        <taxon>Pseudomonadati</taxon>
        <taxon>Pseudomonadota</taxon>
        <taxon>Alphaproteobacteria</taxon>
        <taxon>Acetobacterales</taxon>
        <taxon>Roseomonadaceae</taxon>
        <taxon>Dankookia</taxon>
    </lineage>
</organism>
<dbReference type="GO" id="GO:0016491">
    <property type="term" value="F:oxidoreductase activity"/>
    <property type="evidence" value="ECO:0007669"/>
    <property type="project" value="UniProtKB-KW"/>
</dbReference>
<name>A0A4R5QBW2_9PROT</name>
<proteinExistence type="inferred from homology"/>
<dbReference type="AlphaFoldDB" id="A0A4R5QBW2"/>
<dbReference type="PANTHER" id="PTHR43060">
    <property type="entry name" value="3-HYDROXYISOBUTYRATE DEHYDROGENASE-LIKE 1, MITOCHONDRIAL-RELATED"/>
    <property type="match status" value="1"/>
</dbReference>
<feature type="active site" evidence="4">
    <location>
        <position position="172"/>
    </location>
</feature>
<dbReference type="InterPro" id="IPR029154">
    <property type="entry name" value="HIBADH-like_NADP-bd"/>
</dbReference>
<protein>
    <submittedName>
        <fullName evidence="7">NAD(P)-dependent oxidoreductase</fullName>
    </submittedName>
</protein>
<accession>A0A4R5QBW2</accession>
<dbReference type="InterPro" id="IPR006115">
    <property type="entry name" value="6PGDH_NADP-bd"/>
</dbReference>